<dbReference type="InterPro" id="IPR035906">
    <property type="entry name" value="MetI-like_sf"/>
</dbReference>
<evidence type="ECO:0000313" key="7">
    <source>
        <dbReference type="EMBL" id="WAL59815.1"/>
    </source>
</evidence>
<feature type="transmembrane region" description="Helical" evidence="5">
    <location>
        <begin position="555"/>
        <end position="576"/>
    </location>
</feature>
<dbReference type="SUPFAM" id="SSF161098">
    <property type="entry name" value="MetI-like"/>
    <property type="match status" value="2"/>
</dbReference>
<feature type="transmembrane region" description="Helical" evidence="5">
    <location>
        <begin position="90"/>
        <end position="112"/>
    </location>
</feature>
<dbReference type="EMBL" id="CP113797">
    <property type="protein sequence ID" value="WAL59815.1"/>
    <property type="molecule type" value="Genomic_DNA"/>
</dbReference>
<feature type="transmembrane region" description="Helical" evidence="5">
    <location>
        <begin position="451"/>
        <end position="473"/>
    </location>
</feature>
<feature type="transmembrane region" description="Helical" evidence="5">
    <location>
        <begin position="166"/>
        <end position="194"/>
    </location>
</feature>
<dbReference type="PROSITE" id="PS50928">
    <property type="entry name" value="ABC_TM1"/>
    <property type="match status" value="2"/>
</dbReference>
<dbReference type="InterPro" id="IPR017664">
    <property type="entry name" value="AminoethylPonate_ABC_perm-1"/>
</dbReference>
<dbReference type="PANTHER" id="PTHR43496:SF1">
    <property type="entry name" value="POLYGALACTURONAN_RHAMNOGALACTURONAN TRANSPORT SYSTEM PERMEASE PROTEIN YTEP"/>
    <property type="match status" value="1"/>
</dbReference>
<feature type="transmembrane region" description="Helical" evidence="5">
    <location>
        <begin position="318"/>
        <end position="346"/>
    </location>
</feature>
<keyword evidence="8" id="KW-1185">Reference proteome</keyword>
<feature type="transmembrane region" description="Helical" evidence="5">
    <location>
        <begin position="512"/>
        <end position="535"/>
    </location>
</feature>
<evidence type="ECO:0000256" key="5">
    <source>
        <dbReference type="RuleBase" id="RU363032"/>
    </source>
</evidence>
<dbReference type="AlphaFoldDB" id="A0A9E8ZAV4"/>
<dbReference type="CDD" id="cd06261">
    <property type="entry name" value="TM_PBP2"/>
    <property type="match status" value="2"/>
</dbReference>
<feature type="transmembrane region" description="Helical" evidence="5">
    <location>
        <begin position="407"/>
        <end position="431"/>
    </location>
</feature>
<evidence type="ECO:0000256" key="3">
    <source>
        <dbReference type="ARBA" id="ARBA00022989"/>
    </source>
</evidence>
<keyword evidence="2 5" id="KW-0812">Transmembrane</keyword>
<feature type="transmembrane region" description="Helical" evidence="5">
    <location>
        <begin position="214"/>
        <end position="238"/>
    </location>
</feature>
<dbReference type="InterPro" id="IPR000515">
    <property type="entry name" value="MetI-like"/>
</dbReference>
<dbReference type="RefSeq" id="WP_268609622.1">
    <property type="nucleotide sequence ID" value="NZ_CP113797.1"/>
</dbReference>
<dbReference type="Proteomes" id="UP001163152">
    <property type="component" value="Chromosome"/>
</dbReference>
<keyword evidence="3 5" id="KW-1133">Transmembrane helix</keyword>
<protein>
    <submittedName>
        <fullName evidence="7">2-aminoethylphosphonate ABC transporter permease subunit</fullName>
    </submittedName>
</protein>
<dbReference type="PANTHER" id="PTHR43496">
    <property type="entry name" value="PROTEIN LPLB"/>
    <property type="match status" value="1"/>
</dbReference>
<sequence length="593" mass="65569">MTVTPARKSWWRSTLDQIFPKQQQIVTAEDWLRRLLLILGTVWLLIGVVLPLFPLVMRSFRDREGNWIGLANYVRYFTTPALGASFANSLYIAAATTIVSVGLGFLFAYALTRTAMPGKPWFRSLGLLSLYIPPLANAIGLVYLFGNQGLVTTGLFGRLPGWDINLYGANGIIIGESLYCFPQAVIILVTALSLTDARLYEAAEVLGTSSLRTFFTVTLPSVKYGLISAIFICFILAFTDFGVPKVVGGNFNVLATDIYKQVVGQQNFAMGATISVLLLIPSIIAFVIDRLVQRRQTALVSAKSVPLQPKPNPVIDRAMLVICSLIVLFTIIVFASVILASVVRIWPYDFTLSLRNYDFNRVGGGGYAAFWNSIRMSLYTALFGTIVVFTTAYLIEKSKGLSWLRSVNYFLSTIPLALPGLVLGISYVFFFNQPIWRIPFTGIAIYNPFNGLYGTMALLVIVHIIHFYTVCFLTANTALKQIDPEFEAVSASMRVPFYKTFWRVTVPLSLPAILEIGIYFFVNTMVTVSALIFLYPPTLPMAAVAIVNMDDAGDTAAAAAMSTLVVLTSLGVRLLYSITTRSLRTRSQAWLQR</sequence>
<evidence type="ECO:0000259" key="6">
    <source>
        <dbReference type="PROSITE" id="PS50928"/>
    </source>
</evidence>
<reference evidence="7" key="1">
    <citation type="submission" date="2022-12" db="EMBL/GenBank/DDBJ databases">
        <title>Polyphasic identification of a Novel Hot-Spring Cyanobacterium Ocullathermofonsia sinensis gen nov. sp. nov. and Genomic Insights on its Adaptations to the Thermal Habitat.</title>
        <authorList>
            <person name="Daroch M."/>
            <person name="Tang J."/>
            <person name="Jiang Y."/>
        </authorList>
    </citation>
    <scope>NUCLEOTIDE SEQUENCE</scope>
    <source>
        <strain evidence="7">PKUAC-SCTA174</strain>
    </source>
</reference>
<feature type="domain" description="ABC transmembrane type-1" evidence="6">
    <location>
        <begin position="86"/>
        <end position="289"/>
    </location>
</feature>
<feature type="transmembrane region" description="Helical" evidence="5">
    <location>
        <begin position="35"/>
        <end position="57"/>
    </location>
</feature>
<proteinExistence type="inferred from homology"/>
<comment type="subcellular location">
    <subcellularLocation>
        <location evidence="5">Cell membrane</location>
        <topology evidence="5">Multi-pass membrane protein</topology>
    </subcellularLocation>
    <subcellularLocation>
        <location evidence="1">Membrane</location>
        <topology evidence="1">Multi-pass membrane protein</topology>
    </subcellularLocation>
</comment>
<keyword evidence="4 5" id="KW-0472">Membrane</keyword>
<name>A0A9E8ZAV4_9CYAN</name>
<dbReference type="NCBIfam" id="TIGR03262">
    <property type="entry name" value="PhnU2"/>
    <property type="match status" value="1"/>
</dbReference>
<organism evidence="7 8">
    <name type="scientific">Thermocoleostomius sinensis A174</name>
    <dbReference type="NCBI Taxonomy" id="2016057"/>
    <lineage>
        <taxon>Bacteria</taxon>
        <taxon>Bacillati</taxon>
        <taxon>Cyanobacteriota</taxon>
        <taxon>Cyanophyceae</taxon>
        <taxon>Oculatellales</taxon>
        <taxon>Oculatellaceae</taxon>
        <taxon>Thermocoleostomius</taxon>
    </lineage>
</organism>
<dbReference type="Pfam" id="PF00528">
    <property type="entry name" value="BPD_transp_1"/>
    <property type="match status" value="2"/>
</dbReference>
<evidence type="ECO:0000256" key="2">
    <source>
        <dbReference type="ARBA" id="ARBA00022692"/>
    </source>
</evidence>
<keyword evidence="5" id="KW-0813">Transport</keyword>
<evidence type="ECO:0000256" key="4">
    <source>
        <dbReference type="ARBA" id="ARBA00023136"/>
    </source>
</evidence>
<dbReference type="GO" id="GO:0005886">
    <property type="term" value="C:plasma membrane"/>
    <property type="evidence" value="ECO:0007669"/>
    <property type="project" value="UniProtKB-SubCell"/>
</dbReference>
<gene>
    <name evidence="7" type="ORF">OXH18_22000</name>
</gene>
<comment type="similarity">
    <text evidence="5">Belongs to the binding-protein-dependent transport system permease family.</text>
</comment>
<dbReference type="Gene3D" id="1.10.3720.10">
    <property type="entry name" value="MetI-like"/>
    <property type="match status" value="2"/>
</dbReference>
<evidence type="ECO:0000256" key="1">
    <source>
        <dbReference type="ARBA" id="ARBA00004141"/>
    </source>
</evidence>
<dbReference type="GO" id="GO:0055085">
    <property type="term" value="P:transmembrane transport"/>
    <property type="evidence" value="ECO:0007669"/>
    <property type="project" value="InterPro"/>
</dbReference>
<accession>A0A9E8ZAV4</accession>
<evidence type="ECO:0000313" key="8">
    <source>
        <dbReference type="Proteomes" id="UP001163152"/>
    </source>
</evidence>
<feature type="transmembrane region" description="Helical" evidence="5">
    <location>
        <begin position="268"/>
        <end position="288"/>
    </location>
</feature>
<feature type="transmembrane region" description="Helical" evidence="5">
    <location>
        <begin position="124"/>
        <end position="146"/>
    </location>
</feature>
<feature type="domain" description="ABC transmembrane type-1" evidence="6">
    <location>
        <begin position="370"/>
        <end position="576"/>
    </location>
</feature>
<dbReference type="KEGG" id="tsin:OXH18_22000"/>
<feature type="transmembrane region" description="Helical" evidence="5">
    <location>
        <begin position="376"/>
        <end position="395"/>
    </location>
</feature>